<dbReference type="GO" id="GO:0003700">
    <property type="term" value="F:DNA-binding transcription factor activity"/>
    <property type="evidence" value="ECO:0007669"/>
    <property type="project" value="InterPro"/>
</dbReference>
<feature type="transmembrane region" description="Helical" evidence="5">
    <location>
        <begin position="123"/>
        <end position="140"/>
    </location>
</feature>
<protein>
    <submittedName>
        <fullName evidence="7">AraC-type DNA-binding protein</fullName>
    </submittedName>
</protein>
<dbReference type="InterPro" id="IPR018062">
    <property type="entry name" value="HTH_AraC-typ_CS"/>
</dbReference>
<dbReference type="STRING" id="637679.GCA_001550055_00863"/>
<dbReference type="EMBL" id="FNAK01000001">
    <property type="protein sequence ID" value="SDD21389.1"/>
    <property type="molecule type" value="Genomic_DNA"/>
</dbReference>
<name>A0A1G6SX81_9PROT</name>
<dbReference type="InterPro" id="IPR009057">
    <property type="entry name" value="Homeodomain-like_sf"/>
</dbReference>
<dbReference type="PROSITE" id="PS01124">
    <property type="entry name" value="HTH_ARAC_FAMILY_2"/>
    <property type="match status" value="1"/>
</dbReference>
<dbReference type="PROSITE" id="PS00041">
    <property type="entry name" value="HTH_ARAC_FAMILY_1"/>
    <property type="match status" value="1"/>
</dbReference>
<evidence type="ECO:0000256" key="3">
    <source>
        <dbReference type="ARBA" id="ARBA00023163"/>
    </source>
</evidence>
<feature type="transmembrane region" description="Helical" evidence="5">
    <location>
        <begin position="57"/>
        <end position="81"/>
    </location>
</feature>
<sequence>MHWELLDNVFRYGAICNLFWVCFLAARNHSNLAHTYIVIPAMASGICWLITGAYDEIALFGPFGYVLGFMARMVVVLNWLFTINVLSDSFRLGPFYIAVLVVYALRALAFQLDIVPHDLFAQISHPMRIGLYLFLIYKVLSDMPGDLLEKRRRFRIWFMVGHVLITAALTLERMYVSNALYGDNISLTESFAVFLLSSYFLFHSIRPEEKNPFESDYRNARSESTETLPELQAADRHNLEILKQKMDEGLYREPGLTVAELAKSIDVQEHRLRKLINMHLGHRNISQFLNDYRIDEAKKRLADVSERHVPILTIAMDVGYLSLRPFNRAFKNRTNQTPSEYREQHLAAQTSSSDAAPLEKMPG</sequence>
<evidence type="ECO:0000259" key="6">
    <source>
        <dbReference type="PROSITE" id="PS01124"/>
    </source>
</evidence>
<dbReference type="GO" id="GO:0043565">
    <property type="term" value="F:sequence-specific DNA binding"/>
    <property type="evidence" value="ECO:0007669"/>
    <property type="project" value="InterPro"/>
</dbReference>
<keyword evidence="3" id="KW-0804">Transcription</keyword>
<dbReference type="OrthoDB" id="5492415at2"/>
<dbReference type="Pfam" id="PF12833">
    <property type="entry name" value="HTH_18"/>
    <property type="match status" value="1"/>
</dbReference>
<feature type="transmembrane region" description="Helical" evidence="5">
    <location>
        <begin position="93"/>
        <end position="111"/>
    </location>
</feature>
<keyword evidence="8" id="KW-1185">Reference proteome</keyword>
<evidence type="ECO:0000256" key="1">
    <source>
        <dbReference type="ARBA" id="ARBA00023015"/>
    </source>
</evidence>
<evidence type="ECO:0000313" key="8">
    <source>
        <dbReference type="Proteomes" id="UP000183685"/>
    </source>
</evidence>
<feature type="domain" description="HTH araC/xylS-type" evidence="6">
    <location>
        <begin position="240"/>
        <end position="344"/>
    </location>
</feature>
<keyword evidence="2 7" id="KW-0238">DNA-binding</keyword>
<dbReference type="SMART" id="SM00342">
    <property type="entry name" value="HTH_ARAC"/>
    <property type="match status" value="1"/>
</dbReference>
<keyword evidence="5" id="KW-0472">Membrane</keyword>
<evidence type="ECO:0000256" key="4">
    <source>
        <dbReference type="SAM" id="MobiDB-lite"/>
    </source>
</evidence>
<keyword evidence="5" id="KW-0812">Transmembrane</keyword>
<dbReference type="Proteomes" id="UP000183685">
    <property type="component" value="Unassembled WGS sequence"/>
</dbReference>
<dbReference type="AlphaFoldDB" id="A0A1G6SX81"/>
<accession>A0A1G6SX81</accession>
<dbReference type="SUPFAM" id="SSF46689">
    <property type="entry name" value="Homeodomain-like"/>
    <property type="match status" value="1"/>
</dbReference>
<dbReference type="PANTHER" id="PTHR43280">
    <property type="entry name" value="ARAC-FAMILY TRANSCRIPTIONAL REGULATOR"/>
    <property type="match status" value="1"/>
</dbReference>
<evidence type="ECO:0000256" key="2">
    <source>
        <dbReference type="ARBA" id="ARBA00023125"/>
    </source>
</evidence>
<keyword evidence="1" id="KW-0805">Transcription regulation</keyword>
<reference evidence="7 8" key="1">
    <citation type="submission" date="2016-10" db="EMBL/GenBank/DDBJ databases">
        <authorList>
            <person name="de Groot N.N."/>
        </authorList>
    </citation>
    <scope>NUCLEOTIDE SEQUENCE [LARGE SCALE GENOMIC DNA]</scope>
    <source>
        <strain evidence="7 8">CGMCC 1.9109</strain>
    </source>
</reference>
<keyword evidence="5" id="KW-1133">Transmembrane helix</keyword>
<organism evidence="7 8">
    <name type="scientific">Kordiimonas lacus</name>
    <dbReference type="NCBI Taxonomy" id="637679"/>
    <lineage>
        <taxon>Bacteria</taxon>
        <taxon>Pseudomonadati</taxon>
        <taxon>Pseudomonadota</taxon>
        <taxon>Alphaproteobacteria</taxon>
        <taxon>Kordiimonadales</taxon>
        <taxon>Kordiimonadaceae</taxon>
        <taxon>Kordiimonas</taxon>
    </lineage>
</organism>
<dbReference type="RefSeq" id="WP_068309184.1">
    <property type="nucleotide sequence ID" value="NZ_DAIOMO010000002.1"/>
</dbReference>
<evidence type="ECO:0000313" key="7">
    <source>
        <dbReference type="EMBL" id="SDD21389.1"/>
    </source>
</evidence>
<proteinExistence type="predicted"/>
<dbReference type="InterPro" id="IPR018060">
    <property type="entry name" value="HTH_AraC"/>
</dbReference>
<feature type="region of interest" description="Disordered" evidence="4">
    <location>
        <begin position="336"/>
        <end position="363"/>
    </location>
</feature>
<dbReference type="PANTHER" id="PTHR43280:SF29">
    <property type="entry name" value="ARAC-FAMILY TRANSCRIPTIONAL REGULATOR"/>
    <property type="match status" value="1"/>
</dbReference>
<evidence type="ECO:0000256" key="5">
    <source>
        <dbReference type="SAM" id="Phobius"/>
    </source>
</evidence>
<gene>
    <name evidence="7" type="ORF">SAMN04488071_0025</name>
</gene>
<feature type="transmembrane region" description="Helical" evidence="5">
    <location>
        <begin position="6"/>
        <end position="26"/>
    </location>
</feature>
<dbReference type="Gene3D" id="1.10.10.60">
    <property type="entry name" value="Homeodomain-like"/>
    <property type="match status" value="1"/>
</dbReference>
<feature type="transmembrane region" description="Helical" evidence="5">
    <location>
        <begin position="156"/>
        <end position="175"/>
    </location>
</feature>
<feature type="transmembrane region" description="Helical" evidence="5">
    <location>
        <begin position="33"/>
        <end position="51"/>
    </location>
</feature>